<evidence type="ECO:0000256" key="3">
    <source>
        <dbReference type="ARBA" id="ARBA00022989"/>
    </source>
</evidence>
<keyword evidence="4 5" id="KW-0472">Membrane</keyword>
<sequence length="433" mass="47091">MQRKRVLSAKRPSIASFIGLALAFVFVPFITFLSTRSAPAVLSFATLFLLLGAYWRSESWQDFAGRFTAVARQPLAIAIASFVLAAFASVSWSVEPVMSLQYAFRLLGNCLLGFSFVVVIADEPRRKIMKFLVVGLVITLPLLANELHGPFQLRQPFSDTLGSESLNRAVLVTSILAALFLALACSEKWLCWLALFLSIVAAVVAVLSSSQSSVLFWGVVAIAWPLAIYAPRATARAVTVAAFACLVLFPFFAMLYTPWMRELLGGVPEDVVHATSAEIRLSIWENFAELIPHEPLLGWGYYAERAMSKGLAGPAASAVIGSAHPHDVAIQLWVDFGLLGVFVAGLIGFAWLRRLLQADTAVLSAASALTAGVFAVWMVSHGAWQEWWLAMMSLVFATLLRSAPGKGGEAISFWRKAETPAHRTSQNVTPPKT</sequence>
<dbReference type="GO" id="GO:0016874">
    <property type="term" value="F:ligase activity"/>
    <property type="evidence" value="ECO:0007669"/>
    <property type="project" value="UniProtKB-KW"/>
</dbReference>
<keyword evidence="8" id="KW-1185">Reference proteome</keyword>
<comment type="subcellular location">
    <subcellularLocation>
        <location evidence="1">Membrane</location>
        <topology evidence="1">Multi-pass membrane protein</topology>
    </subcellularLocation>
</comment>
<keyword evidence="2 5" id="KW-0812">Transmembrane</keyword>
<protein>
    <submittedName>
        <fullName evidence="7">O-antigen ligase</fullName>
    </submittedName>
</protein>
<dbReference type="PANTHER" id="PTHR37422">
    <property type="entry name" value="TEICHURONIC ACID BIOSYNTHESIS PROTEIN TUAE"/>
    <property type="match status" value="1"/>
</dbReference>
<feature type="transmembrane region" description="Helical" evidence="5">
    <location>
        <begin position="12"/>
        <end position="32"/>
    </location>
</feature>
<gene>
    <name evidence="7" type="ORF">J2R99_002032</name>
</gene>
<comment type="caution">
    <text evidence="7">The sequence shown here is derived from an EMBL/GenBank/DDBJ whole genome shotgun (WGS) entry which is preliminary data.</text>
</comment>
<accession>A0ABU0C6K7</accession>
<feature type="transmembrane region" description="Helical" evidence="5">
    <location>
        <begin position="190"/>
        <end position="208"/>
    </location>
</feature>
<evidence type="ECO:0000256" key="1">
    <source>
        <dbReference type="ARBA" id="ARBA00004141"/>
    </source>
</evidence>
<feature type="transmembrane region" description="Helical" evidence="5">
    <location>
        <begin position="332"/>
        <end position="352"/>
    </location>
</feature>
<feature type="transmembrane region" description="Helical" evidence="5">
    <location>
        <begin position="75"/>
        <end position="94"/>
    </location>
</feature>
<feature type="transmembrane region" description="Helical" evidence="5">
    <location>
        <begin position="38"/>
        <end position="55"/>
    </location>
</feature>
<feature type="transmembrane region" description="Helical" evidence="5">
    <location>
        <begin position="361"/>
        <end position="380"/>
    </location>
</feature>
<dbReference type="InterPro" id="IPR051533">
    <property type="entry name" value="WaaL-like"/>
</dbReference>
<feature type="transmembrane region" description="Helical" evidence="5">
    <location>
        <begin position="214"/>
        <end position="230"/>
    </location>
</feature>
<proteinExistence type="predicted"/>
<feature type="transmembrane region" description="Helical" evidence="5">
    <location>
        <begin position="100"/>
        <end position="121"/>
    </location>
</feature>
<feature type="transmembrane region" description="Helical" evidence="5">
    <location>
        <begin position="165"/>
        <end position="183"/>
    </location>
</feature>
<dbReference type="Proteomes" id="UP001230253">
    <property type="component" value="Unassembled WGS sequence"/>
</dbReference>
<evidence type="ECO:0000256" key="2">
    <source>
        <dbReference type="ARBA" id="ARBA00022692"/>
    </source>
</evidence>
<dbReference type="EMBL" id="JAUSUK010000002">
    <property type="protein sequence ID" value="MDQ0326163.1"/>
    <property type="molecule type" value="Genomic_DNA"/>
</dbReference>
<name>A0ABU0C6K7_9BRAD</name>
<dbReference type="PANTHER" id="PTHR37422:SF21">
    <property type="entry name" value="EXOQ-LIKE PROTEIN"/>
    <property type="match status" value="1"/>
</dbReference>
<reference evidence="7 8" key="1">
    <citation type="submission" date="2023-07" db="EMBL/GenBank/DDBJ databases">
        <title>Genomic Encyclopedia of Type Strains, Phase IV (KMG-IV): sequencing the most valuable type-strain genomes for metagenomic binning, comparative biology and taxonomic classification.</title>
        <authorList>
            <person name="Goeker M."/>
        </authorList>
    </citation>
    <scope>NUCLEOTIDE SEQUENCE [LARGE SCALE GENOMIC DNA]</scope>
    <source>
        <strain evidence="7 8">DSM 11549</strain>
    </source>
</reference>
<feature type="transmembrane region" description="Helical" evidence="5">
    <location>
        <begin position="128"/>
        <end position="145"/>
    </location>
</feature>
<keyword evidence="3 5" id="KW-1133">Transmembrane helix</keyword>
<dbReference type="Pfam" id="PF04932">
    <property type="entry name" value="Wzy_C"/>
    <property type="match status" value="1"/>
</dbReference>
<evidence type="ECO:0000256" key="4">
    <source>
        <dbReference type="ARBA" id="ARBA00023136"/>
    </source>
</evidence>
<dbReference type="InterPro" id="IPR007016">
    <property type="entry name" value="O-antigen_ligase-rel_domated"/>
</dbReference>
<keyword evidence="7" id="KW-0436">Ligase</keyword>
<organism evidence="7 8">
    <name type="scientific">Rhodopseudomonas julia</name>
    <dbReference type="NCBI Taxonomy" id="200617"/>
    <lineage>
        <taxon>Bacteria</taxon>
        <taxon>Pseudomonadati</taxon>
        <taxon>Pseudomonadota</taxon>
        <taxon>Alphaproteobacteria</taxon>
        <taxon>Hyphomicrobiales</taxon>
        <taxon>Nitrobacteraceae</taxon>
        <taxon>Rhodopseudomonas</taxon>
    </lineage>
</organism>
<feature type="transmembrane region" description="Helical" evidence="5">
    <location>
        <begin position="237"/>
        <end position="256"/>
    </location>
</feature>
<evidence type="ECO:0000259" key="6">
    <source>
        <dbReference type="Pfam" id="PF04932"/>
    </source>
</evidence>
<evidence type="ECO:0000313" key="7">
    <source>
        <dbReference type="EMBL" id="MDQ0326163.1"/>
    </source>
</evidence>
<evidence type="ECO:0000256" key="5">
    <source>
        <dbReference type="SAM" id="Phobius"/>
    </source>
</evidence>
<dbReference type="RefSeq" id="WP_307154373.1">
    <property type="nucleotide sequence ID" value="NZ_JAUSUK010000002.1"/>
</dbReference>
<feature type="domain" description="O-antigen ligase-related" evidence="6">
    <location>
        <begin position="197"/>
        <end position="343"/>
    </location>
</feature>
<evidence type="ECO:0000313" key="8">
    <source>
        <dbReference type="Proteomes" id="UP001230253"/>
    </source>
</evidence>